<proteinExistence type="predicted"/>
<protein>
    <submittedName>
        <fullName evidence="2">DUF58 domain-containing protein</fullName>
    </submittedName>
</protein>
<gene>
    <name evidence="2" type="ORF">CGZ93_02170</name>
</gene>
<feature type="domain" description="DUF58" evidence="1">
    <location>
        <begin position="40"/>
        <end position="224"/>
    </location>
</feature>
<dbReference type="RefSeq" id="WP_094362480.1">
    <property type="nucleotide sequence ID" value="NZ_NMVQ01000001.1"/>
</dbReference>
<evidence type="ECO:0000313" key="3">
    <source>
        <dbReference type="Proteomes" id="UP000216311"/>
    </source>
</evidence>
<dbReference type="AlphaFoldDB" id="A0A255HC18"/>
<dbReference type="PANTHER" id="PTHR33608:SF6">
    <property type="entry name" value="BLL2464 PROTEIN"/>
    <property type="match status" value="1"/>
</dbReference>
<dbReference type="EMBL" id="NMVQ01000001">
    <property type="protein sequence ID" value="OYO25271.1"/>
    <property type="molecule type" value="Genomic_DNA"/>
</dbReference>
<organism evidence="2 3">
    <name type="scientific">Enemella dayhoffiae</name>
    <dbReference type="NCBI Taxonomy" id="2016507"/>
    <lineage>
        <taxon>Bacteria</taxon>
        <taxon>Bacillati</taxon>
        <taxon>Actinomycetota</taxon>
        <taxon>Actinomycetes</taxon>
        <taxon>Propionibacteriales</taxon>
        <taxon>Propionibacteriaceae</taxon>
        <taxon>Enemella</taxon>
    </lineage>
</organism>
<evidence type="ECO:0000313" key="2">
    <source>
        <dbReference type="EMBL" id="OYO25271.1"/>
    </source>
</evidence>
<dbReference type="PANTHER" id="PTHR33608">
    <property type="entry name" value="BLL2464 PROTEIN"/>
    <property type="match status" value="1"/>
</dbReference>
<dbReference type="Pfam" id="PF01882">
    <property type="entry name" value="DUF58"/>
    <property type="match status" value="1"/>
</dbReference>
<reference evidence="2 3" key="1">
    <citation type="submission" date="2017-07" db="EMBL/GenBank/DDBJ databases">
        <title>Draft whole genome sequences of clinical Proprionibacteriaceae strains.</title>
        <authorList>
            <person name="Bernier A.-M."/>
            <person name="Bernard K."/>
            <person name="Domingo M.-C."/>
        </authorList>
    </citation>
    <scope>NUCLEOTIDE SEQUENCE [LARGE SCALE GENOMIC DNA]</scope>
    <source>
        <strain evidence="2 3">NML 130396</strain>
    </source>
</reference>
<dbReference type="Proteomes" id="UP000216311">
    <property type="component" value="Unassembled WGS sequence"/>
</dbReference>
<keyword evidence="3" id="KW-1185">Reference proteome</keyword>
<evidence type="ECO:0000259" key="1">
    <source>
        <dbReference type="Pfam" id="PF01882"/>
    </source>
</evidence>
<accession>A0A255HC18</accession>
<dbReference type="OrthoDB" id="9776116at2"/>
<name>A0A255HC18_9ACTN</name>
<sequence length="293" mass="32487">MALLTKVKTRMAIHAHRKVRGLLDGAYASLHSGRSMDFHDLREYVAGDEVRDLDWKASARRGELLVRRYVADRKHTISLVVSTSRSMAGHADLQSSKQELAIMVAGIIGWLAVKHGDRVLLVAGNSAGCRLTRPGSTEIALERMLQLVQQGCTESAPSADLTGLLGHVVRTVRRSTILLVICDDVALDAASERQLRRLRAQHEVLFVTLADLDPTAPELRQILLWEVDSGQPGVDFLTDPALHAELAEATVERHRQRRETLDRLGIASEHVTGAEQVVPAVFRLLERHRHATR</sequence>
<dbReference type="InterPro" id="IPR002881">
    <property type="entry name" value="DUF58"/>
</dbReference>
<comment type="caution">
    <text evidence="2">The sequence shown here is derived from an EMBL/GenBank/DDBJ whole genome shotgun (WGS) entry which is preliminary data.</text>
</comment>